<evidence type="ECO:0000256" key="4">
    <source>
        <dbReference type="SAM" id="SignalP"/>
    </source>
</evidence>
<feature type="domain" description="CzcB-like C-terminal circularly permuted SH3-like" evidence="7">
    <location>
        <begin position="419"/>
        <end position="480"/>
    </location>
</feature>
<dbReference type="RefSeq" id="WP_146522538.1">
    <property type="nucleotide sequence ID" value="NZ_CP151726.1"/>
</dbReference>
<keyword evidence="9" id="KW-1185">Reference proteome</keyword>
<dbReference type="Gene3D" id="2.40.30.170">
    <property type="match status" value="1"/>
</dbReference>
<dbReference type="GO" id="GO:0030313">
    <property type="term" value="C:cell envelope"/>
    <property type="evidence" value="ECO:0007669"/>
    <property type="project" value="TreeGrafter"/>
</dbReference>
<feature type="domain" description="CusB-like beta-barrel" evidence="5">
    <location>
        <begin position="335"/>
        <end position="411"/>
    </location>
</feature>
<evidence type="ECO:0000313" key="8">
    <source>
        <dbReference type="EMBL" id="TWT94733.1"/>
    </source>
</evidence>
<dbReference type="InterPro" id="IPR051909">
    <property type="entry name" value="MFP_Cation_Efflux"/>
</dbReference>
<name>A0A5C6A8V1_9BACT</name>
<dbReference type="SUPFAM" id="SSF111369">
    <property type="entry name" value="HlyD-like secretion proteins"/>
    <property type="match status" value="1"/>
</dbReference>
<dbReference type="GO" id="GO:0060003">
    <property type="term" value="P:copper ion export"/>
    <property type="evidence" value="ECO:0007669"/>
    <property type="project" value="TreeGrafter"/>
</dbReference>
<dbReference type="PANTHER" id="PTHR30097">
    <property type="entry name" value="CATION EFFLUX SYSTEM PROTEIN CUSB"/>
    <property type="match status" value="1"/>
</dbReference>
<feature type="signal peptide" evidence="4">
    <location>
        <begin position="1"/>
        <end position="38"/>
    </location>
</feature>
<dbReference type="Pfam" id="PF25975">
    <property type="entry name" value="CzcB_C"/>
    <property type="match status" value="1"/>
</dbReference>
<dbReference type="PANTHER" id="PTHR30097:SF4">
    <property type="entry name" value="SLR6042 PROTEIN"/>
    <property type="match status" value="1"/>
</dbReference>
<keyword evidence="4" id="KW-0732">Signal</keyword>
<gene>
    <name evidence="8" type="primary">czcB_4</name>
    <name evidence="8" type="ORF">Pla52n_55580</name>
</gene>
<feature type="domain" description="CzcB-like barrel-sandwich hybrid" evidence="6">
    <location>
        <begin position="94"/>
        <end position="332"/>
    </location>
</feature>
<dbReference type="AlphaFoldDB" id="A0A5C6A8V1"/>
<dbReference type="GO" id="GO:0022857">
    <property type="term" value="F:transmembrane transporter activity"/>
    <property type="evidence" value="ECO:0007669"/>
    <property type="project" value="InterPro"/>
</dbReference>
<dbReference type="Gene3D" id="2.40.420.20">
    <property type="match status" value="1"/>
</dbReference>
<keyword evidence="3" id="KW-0175">Coiled coil</keyword>
<proteinExistence type="inferred from homology"/>
<dbReference type="GO" id="GO:0015679">
    <property type="term" value="P:plasma membrane copper ion transport"/>
    <property type="evidence" value="ECO:0007669"/>
    <property type="project" value="TreeGrafter"/>
</dbReference>
<evidence type="ECO:0000256" key="2">
    <source>
        <dbReference type="ARBA" id="ARBA00022448"/>
    </source>
</evidence>
<feature type="coiled-coil region" evidence="3">
    <location>
        <begin position="140"/>
        <end position="179"/>
    </location>
</feature>
<sequence length="491" mass="54225" precursor="true">MINRNYLLSFTWHRRHGRLMLALIAALPLNSGWHAVSAQPPEPPAKAIDSDAPAVISLPKDQWRASGIQLAPVRHEPFEKTLRLTGKISLNQDRVAHIYSMVEGTVDDVSVRLGQTVKSNDRLAVIHSREVGSAKLTLYQARLQLELARAKNDLQSAIATNATELLQALRANVDIQEIESQFRDRPMGDFRERALASYAAFLKSEADVERLKGVSQSGAVSGKTLLTATAKRNADQATFQARIEQIHHELRTTTLMSNQAVKEAEAKVLVAATNLQILNVDAEDIAEIDPAKQGETLSHYAIRAPFDGTVLSKDVVLREQVRPDVMLLSIADLSTVWVTANVYEEHLPFLDSFKDQTITLHNDALPDHIFNAKVFYTGEIMDEATRTISLRAIAENADHRLKPGMFVNIELPIRQSESVVIPATAVQQHEGKQFVFVHQGNDQFLRRDVIVGPTSGNSIVIRSGLQKGESVVTAGGFILKSQLLADLLGDE</sequence>
<evidence type="ECO:0000256" key="1">
    <source>
        <dbReference type="ARBA" id="ARBA00009477"/>
    </source>
</evidence>
<dbReference type="InterPro" id="IPR058649">
    <property type="entry name" value="CzcB_C"/>
</dbReference>
<dbReference type="OrthoDB" id="9806939at2"/>
<organism evidence="8 9">
    <name type="scientific">Stieleria varia</name>
    <dbReference type="NCBI Taxonomy" id="2528005"/>
    <lineage>
        <taxon>Bacteria</taxon>
        <taxon>Pseudomonadati</taxon>
        <taxon>Planctomycetota</taxon>
        <taxon>Planctomycetia</taxon>
        <taxon>Pirellulales</taxon>
        <taxon>Pirellulaceae</taxon>
        <taxon>Stieleria</taxon>
    </lineage>
</organism>
<dbReference type="GO" id="GO:0016020">
    <property type="term" value="C:membrane"/>
    <property type="evidence" value="ECO:0007669"/>
    <property type="project" value="InterPro"/>
</dbReference>
<dbReference type="Proteomes" id="UP000320176">
    <property type="component" value="Unassembled WGS sequence"/>
</dbReference>
<dbReference type="FunFam" id="2.40.30.170:FF:000010">
    <property type="entry name" value="Efflux RND transporter periplasmic adaptor subunit"/>
    <property type="match status" value="1"/>
</dbReference>
<feature type="chain" id="PRO_5022805786" evidence="4">
    <location>
        <begin position="39"/>
        <end position="491"/>
    </location>
</feature>
<evidence type="ECO:0000313" key="9">
    <source>
        <dbReference type="Proteomes" id="UP000320176"/>
    </source>
</evidence>
<evidence type="ECO:0000259" key="5">
    <source>
        <dbReference type="Pfam" id="PF25954"/>
    </source>
</evidence>
<dbReference type="InterPro" id="IPR058792">
    <property type="entry name" value="Beta-barrel_RND_2"/>
</dbReference>
<reference evidence="8 9" key="1">
    <citation type="submission" date="2019-02" db="EMBL/GenBank/DDBJ databases">
        <title>Deep-cultivation of Planctomycetes and their phenomic and genomic characterization uncovers novel biology.</title>
        <authorList>
            <person name="Wiegand S."/>
            <person name="Jogler M."/>
            <person name="Boedeker C."/>
            <person name="Pinto D."/>
            <person name="Vollmers J."/>
            <person name="Rivas-Marin E."/>
            <person name="Kohn T."/>
            <person name="Peeters S.H."/>
            <person name="Heuer A."/>
            <person name="Rast P."/>
            <person name="Oberbeckmann S."/>
            <person name="Bunk B."/>
            <person name="Jeske O."/>
            <person name="Meyerdierks A."/>
            <person name="Storesund J.E."/>
            <person name="Kallscheuer N."/>
            <person name="Luecker S."/>
            <person name="Lage O.M."/>
            <person name="Pohl T."/>
            <person name="Merkel B.J."/>
            <person name="Hornburger P."/>
            <person name="Mueller R.-W."/>
            <person name="Bruemmer F."/>
            <person name="Labrenz M."/>
            <person name="Spormann A.M."/>
            <person name="Op Den Camp H."/>
            <person name="Overmann J."/>
            <person name="Amann R."/>
            <person name="Jetten M.S.M."/>
            <person name="Mascher T."/>
            <person name="Medema M.H."/>
            <person name="Devos D.P."/>
            <person name="Kaster A.-K."/>
            <person name="Ovreas L."/>
            <person name="Rohde M."/>
            <person name="Galperin M.Y."/>
            <person name="Jogler C."/>
        </authorList>
    </citation>
    <scope>NUCLEOTIDE SEQUENCE [LARGE SCALE GENOMIC DNA]</scope>
    <source>
        <strain evidence="8 9">Pla52n</strain>
    </source>
</reference>
<dbReference type="NCBIfam" id="TIGR01730">
    <property type="entry name" value="RND_mfp"/>
    <property type="match status" value="1"/>
</dbReference>
<dbReference type="Gene3D" id="2.40.50.100">
    <property type="match status" value="1"/>
</dbReference>
<accession>A0A5C6A8V1</accession>
<comment type="caution">
    <text evidence="8">The sequence shown here is derived from an EMBL/GenBank/DDBJ whole genome shotgun (WGS) entry which is preliminary data.</text>
</comment>
<dbReference type="Pfam" id="PF25954">
    <property type="entry name" value="Beta-barrel_RND_2"/>
    <property type="match status" value="1"/>
</dbReference>
<dbReference type="InterPro" id="IPR058647">
    <property type="entry name" value="BSH_CzcB-like"/>
</dbReference>
<protein>
    <submittedName>
        <fullName evidence="8">Cobalt-zinc-cadmium resistance protein CzcB</fullName>
    </submittedName>
</protein>
<evidence type="ECO:0000259" key="7">
    <source>
        <dbReference type="Pfam" id="PF25975"/>
    </source>
</evidence>
<evidence type="ECO:0000259" key="6">
    <source>
        <dbReference type="Pfam" id="PF25973"/>
    </source>
</evidence>
<dbReference type="InterPro" id="IPR006143">
    <property type="entry name" value="RND_pump_MFP"/>
</dbReference>
<dbReference type="EMBL" id="SJPN01000007">
    <property type="protein sequence ID" value="TWT94733.1"/>
    <property type="molecule type" value="Genomic_DNA"/>
</dbReference>
<dbReference type="Pfam" id="PF25973">
    <property type="entry name" value="BSH_CzcB"/>
    <property type="match status" value="1"/>
</dbReference>
<comment type="similarity">
    <text evidence="1">Belongs to the membrane fusion protein (MFP) (TC 8.A.1) family.</text>
</comment>
<keyword evidence="2" id="KW-0813">Transport</keyword>
<evidence type="ECO:0000256" key="3">
    <source>
        <dbReference type="SAM" id="Coils"/>
    </source>
</evidence>